<dbReference type="EC" id="2.1.1.37" evidence="8"/>
<evidence type="ECO:0000256" key="6">
    <source>
        <dbReference type="PROSITE-ProRule" id="PRU01016"/>
    </source>
</evidence>
<dbReference type="GO" id="GO:0009307">
    <property type="term" value="P:DNA restriction-modification system"/>
    <property type="evidence" value="ECO:0007669"/>
    <property type="project" value="UniProtKB-KW"/>
</dbReference>
<proteinExistence type="inferred from homology"/>
<dbReference type="STRING" id="888743.HMPREF9141_2324"/>
<sequence length="320" mass="35425">MKAVDLFCGCGGLSLGFQQAGYNVVAAYDNWDAATDVYRLNFSHPVHKADLMDAGKASESIARYAPEIIIGGPPCQDYSSAGGRNEEGGRAILTVRFAEIVAAVRPGWFVMENVSNIMKYGKVFEAMQILHDAGYGLSCHVLNAALCGVPQRRKRFFMVGRLGAADGFLDRYFIRHLAGREMTMRDYFGDRLGIDAYYRHPRSYARRGVFSMDEPSPTVRGVNRPMPSGYTLHHNDPVKTLDGIRPLTTMERAAIQTFPSDYHWTGNKTAVEQMVGNAVPVSLAAYVGNAINEYIVENEQRAARHGKQEPSMRTHGHIAV</sequence>
<reference evidence="9 10" key="1">
    <citation type="submission" date="2011-01" db="EMBL/GenBank/DDBJ databases">
        <authorList>
            <person name="Muzny D."/>
            <person name="Qin X."/>
            <person name="Deng J."/>
            <person name="Jiang H."/>
            <person name="Liu Y."/>
            <person name="Qu J."/>
            <person name="Song X.-Z."/>
            <person name="Zhang L."/>
            <person name="Thornton R."/>
            <person name="Coyle M."/>
            <person name="Francisco L."/>
            <person name="Jackson L."/>
            <person name="Javaid M."/>
            <person name="Korchina V."/>
            <person name="Kovar C."/>
            <person name="Mata R."/>
            <person name="Mathew T."/>
            <person name="Ngo R."/>
            <person name="Nguyen L."/>
            <person name="Nguyen N."/>
            <person name="Okwuonu G."/>
            <person name="Ongeri F."/>
            <person name="Pham C."/>
            <person name="Simmons D."/>
            <person name="Wilczek-Boney K."/>
            <person name="Hale W."/>
            <person name="Jakkamsetti A."/>
            <person name="Pham P."/>
            <person name="Ruth R."/>
            <person name="San Lucas F."/>
            <person name="Warren J."/>
            <person name="Zhang J."/>
            <person name="Zhao Z."/>
            <person name="Zhou C."/>
            <person name="Zhu D."/>
            <person name="Lee S."/>
            <person name="Bess C."/>
            <person name="Blankenburg K."/>
            <person name="Forbes L."/>
            <person name="Fu Q."/>
            <person name="Gubbala S."/>
            <person name="Hirani K."/>
            <person name="Jayaseelan J.C."/>
            <person name="Lara F."/>
            <person name="Munidasa M."/>
            <person name="Palculict T."/>
            <person name="Patil S."/>
            <person name="Pu L.-L."/>
            <person name="Saada N."/>
            <person name="Tang L."/>
            <person name="Weissenberger G."/>
            <person name="Zhu Y."/>
            <person name="Hemphill L."/>
            <person name="Shang Y."/>
            <person name="Youmans B."/>
            <person name="Ayvaz T."/>
            <person name="Ross M."/>
            <person name="Santibanez J."/>
            <person name="Aqrawi P."/>
            <person name="Gross S."/>
            <person name="Joshi V."/>
            <person name="Fowler G."/>
            <person name="Nazareth L."/>
            <person name="Reid J."/>
            <person name="Worley K."/>
            <person name="Petrosino J."/>
            <person name="Highlander S."/>
            <person name="Gibbs R."/>
        </authorList>
    </citation>
    <scope>NUCLEOTIDE SEQUENCE [LARGE SCALE GENOMIC DNA]</scope>
    <source>
        <strain evidence="9 10">DSM 16608</strain>
    </source>
</reference>
<dbReference type="Gene3D" id="3.40.50.150">
    <property type="entry name" value="Vaccinia Virus protein VP39"/>
    <property type="match status" value="1"/>
</dbReference>
<evidence type="ECO:0000313" key="9">
    <source>
        <dbReference type="EMBL" id="EGC19073.1"/>
    </source>
</evidence>
<dbReference type="GO" id="GO:0003677">
    <property type="term" value="F:DNA binding"/>
    <property type="evidence" value="ECO:0007669"/>
    <property type="project" value="TreeGrafter"/>
</dbReference>
<dbReference type="Proteomes" id="UP000005697">
    <property type="component" value="Unassembled WGS sequence"/>
</dbReference>
<accession>F0F9Q7</accession>
<dbReference type="InterPro" id="IPR029063">
    <property type="entry name" value="SAM-dependent_MTases_sf"/>
</dbReference>
<dbReference type="EMBL" id="AEWX01000034">
    <property type="protein sequence ID" value="EGC19073.1"/>
    <property type="molecule type" value="Genomic_DNA"/>
</dbReference>
<dbReference type="InterPro" id="IPR001525">
    <property type="entry name" value="C5_MeTfrase"/>
</dbReference>
<dbReference type="GO" id="GO:0032259">
    <property type="term" value="P:methylation"/>
    <property type="evidence" value="ECO:0007669"/>
    <property type="project" value="UniProtKB-KW"/>
</dbReference>
<keyword evidence="1 6" id="KW-0489">Methyltransferase</keyword>
<dbReference type="CDD" id="cd00315">
    <property type="entry name" value="Cyt_C5_DNA_methylase"/>
    <property type="match status" value="1"/>
</dbReference>
<keyword evidence="3 6" id="KW-0949">S-adenosyl-L-methionine</keyword>
<dbReference type="SUPFAM" id="SSF53335">
    <property type="entry name" value="S-adenosyl-L-methionine-dependent methyltransferases"/>
    <property type="match status" value="1"/>
</dbReference>
<dbReference type="GO" id="GO:0003886">
    <property type="term" value="F:DNA (cytosine-5-)-methyltransferase activity"/>
    <property type="evidence" value="ECO:0007669"/>
    <property type="project" value="UniProtKB-EC"/>
</dbReference>
<dbReference type="InterPro" id="IPR031303">
    <property type="entry name" value="C5_meth_CS"/>
</dbReference>
<dbReference type="GO" id="GO:0044027">
    <property type="term" value="P:negative regulation of gene expression via chromosomal CpG island methylation"/>
    <property type="evidence" value="ECO:0007669"/>
    <property type="project" value="TreeGrafter"/>
</dbReference>
<dbReference type="eggNOG" id="COG0270">
    <property type="taxonomic scope" value="Bacteria"/>
</dbReference>
<evidence type="ECO:0000313" key="10">
    <source>
        <dbReference type="Proteomes" id="UP000005697"/>
    </source>
</evidence>
<evidence type="ECO:0000256" key="3">
    <source>
        <dbReference type="ARBA" id="ARBA00022691"/>
    </source>
</evidence>
<comment type="caution">
    <text evidence="9">The sequence shown here is derived from an EMBL/GenBank/DDBJ whole genome shotgun (WGS) entry which is preliminary data.</text>
</comment>
<organism evidence="9 10">
    <name type="scientific">Prevotella multiformis DSM 16608</name>
    <dbReference type="NCBI Taxonomy" id="888743"/>
    <lineage>
        <taxon>Bacteria</taxon>
        <taxon>Pseudomonadati</taxon>
        <taxon>Bacteroidota</taxon>
        <taxon>Bacteroidia</taxon>
        <taxon>Bacteroidales</taxon>
        <taxon>Prevotellaceae</taxon>
        <taxon>Prevotella</taxon>
    </lineage>
</organism>
<dbReference type="PANTHER" id="PTHR10629:SF52">
    <property type="entry name" value="DNA (CYTOSINE-5)-METHYLTRANSFERASE 1"/>
    <property type="match status" value="1"/>
</dbReference>
<keyword evidence="2 6" id="KW-0808">Transferase</keyword>
<dbReference type="InterPro" id="IPR018117">
    <property type="entry name" value="C5_DNA_meth_AS"/>
</dbReference>
<feature type="active site" evidence="6">
    <location>
        <position position="75"/>
    </location>
</feature>
<keyword evidence="10" id="KW-1185">Reference proteome</keyword>
<dbReference type="AlphaFoldDB" id="F0F9Q7"/>
<dbReference type="NCBIfam" id="TIGR00675">
    <property type="entry name" value="dcm"/>
    <property type="match status" value="1"/>
</dbReference>
<dbReference type="PANTHER" id="PTHR10629">
    <property type="entry name" value="CYTOSINE-SPECIFIC METHYLTRANSFERASE"/>
    <property type="match status" value="1"/>
</dbReference>
<dbReference type="HOGENOM" id="CLU_006958_2_1_10"/>
<evidence type="ECO:0000256" key="2">
    <source>
        <dbReference type="ARBA" id="ARBA00022679"/>
    </source>
</evidence>
<dbReference type="Gene3D" id="3.90.120.10">
    <property type="entry name" value="DNA Methylase, subunit A, domain 2"/>
    <property type="match status" value="1"/>
</dbReference>
<dbReference type="PROSITE" id="PS00095">
    <property type="entry name" value="C5_MTASE_2"/>
    <property type="match status" value="1"/>
</dbReference>
<name>F0F9Q7_9BACT</name>
<evidence type="ECO:0000256" key="4">
    <source>
        <dbReference type="ARBA" id="ARBA00022747"/>
    </source>
</evidence>
<comment type="catalytic activity">
    <reaction evidence="5 8">
        <text>a 2'-deoxycytidine in DNA + S-adenosyl-L-methionine = a 5-methyl-2'-deoxycytidine in DNA + S-adenosyl-L-homocysteine + H(+)</text>
        <dbReference type="Rhea" id="RHEA:13681"/>
        <dbReference type="Rhea" id="RHEA-COMP:11369"/>
        <dbReference type="Rhea" id="RHEA-COMP:11370"/>
        <dbReference type="ChEBI" id="CHEBI:15378"/>
        <dbReference type="ChEBI" id="CHEBI:57856"/>
        <dbReference type="ChEBI" id="CHEBI:59789"/>
        <dbReference type="ChEBI" id="CHEBI:85452"/>
        <dbReference type="ChEBI" id="CHEBI:85454"/>
        <dbReference type="EC" id="2.1.1.37"/>
    </reaction>
</comment>
<dbReference type="Pfam" id="PF00145">
    <property type="entry name" value="DNA_methylase"/>
    <property type="match status" value="1"/>
</dbReference>
<evidence type="ECO:0000256" key="7">
    <source>
        <dbReference type="RuleBase" id="RU000416"/>
    </source>
</evidence>
<dbReference type="InterPro" id="IPR050390">
    <property type="entry name" value="C5-Methyltransferase"/>
</dbReference>
<dbReference type="PROSITE" id="PS00094">
    <property type="entry name" value="C5_MTASE_1"/>
    <property type="match status" value="1"/>
</dbReference>
<gene>
    <name evidence="9" type="primary">dcm</name>
    <name evidence="9" type="ORF">HMPREF9141_2324</name>
</gene>
<dbReference type="PROSITE" id="PS51679">
    <property type="entry name" value="SAM_MT_C5"/>
    <property type="match status" value="1"/>
</dbReference>
<keyword evidence="4" id="KW-0680">Restriction system</keyword>
<evidence type="ECO:0000256" key="8">
    <source>
        <dbReference type="RuleBase" id="RU000417"/>
    </source>
</evidence>
<evidence type="ECO:0000256" key="5">
    <source>
        <dbReference type="ARBA" id="ARBA00047422"/>
    </source>
</evidence>
<protein>
    <recommendedName>
        <fullName evidence="8">Cytosine-specific methyltransferase</fullName>
        <ecNumber evidence="8">2.1.1.37</ecNumber>
    </recommendedName>
</protein>
<evidence type="ECO:0000256" key="1">
    <source>
        <dbReference type="ARBA" id="ARBA00022603"/>
    </source>
</evidence>
<comment type="similarity">
    <text evidence="6 7">Belongs to the class I-like SAM-binding methyltransferase superfamily. C5-methyltransferase family.</text>
</comment>
<dbReference type="OrthoDB" id="32195at2"/>
<dbReference type="RefSeq" id="WP_007367075.1">
    <property type="nucleotide sequence ID" value="NZ_GL872282.1"/>
</dbReference>
<dbReference type="PRINTS" id="PR00105">
    <property type="entry name" value="C5METTRFRASE"/>
</dbReference>